<dbReference type="InParanoid" id="T0QPD5"/>
<accession>T0QPD5</accession>
<keyword evidence="3" id="KW-1185">Reference proteome</keyword>
<evidence type="ECO:0000313" key="2">
    <source>
        <dbReference type="EMBL" id="EQC35730.1"/>
    </source>
</evidence>
<feature type="coiled-coil region" evidence="1">
    <location>
        <begin position="175"/>
        <end position="216"/>
    </location>
</feature>
<reference evidence="2 3" key="1">
    <citation type="submission" date="2012-04" db="EMBL/GenBank/DDBJ databases">
        <title>The Genome Sequence of Saprolegnia declina VS20.</title>
        <authorList>
            <consortium name="The Broad Institute Genome Sequencing Platform"/>
            <person name="Russ C."/>
            <person name="Nusbaum C."/>
            <person name="Tyler B."/>
            <person name="van West P."/>
            <person name="Dieguez-Uribeondo J."/>
            <person name="de Bruijn I."/>
            <person name="Tripathy S."/>
            <person name="Jiang R."/>
            <person name="Young S.K."/>
            <person name="Zeng Q."/>
            <person name="Gargeya S."/>
            <person name="Fitzgerald M."/>
            <person name="Haas B."/>
            <person name="Abouelleil A."/>
            <person name="Alvarado L."/>
            <person name="Arachchi H.M."/>
            <person name="Berlin A."/>
            <person name="Chapman S.B."/>
            <person name="Goldberg J."/>
            <person name="Griggs A."/>
            <person name="Gujja S."/>
            <person name="Hansen M."/>
            <person name="Howarth C."/>
            <person name="Imamovic A."/>
            <person name="Larimer J."/>
            <person name="McCowen C."/>
            <person name="Montmayeur A."/>
            <person name="Murphy C."/>
            <person name="Neiman D."/>
            <person name="Pearson M."/>
            <person name="Priest M."/>
            <person name="Roberts A."/>
            <person name="Saif S."/>
            <person name="Shea T."/>
            <person name="Sisk P."/>
            <person name="Sykes S."/>
            <person name="Wortman J."/>
            <person name="Nusbaum C."/>
            <person name="Birren B."/>
        </authorList>
    </citation>
    <scope>NUCLEOTIDE SEQUENCE [LARGE SCALE GENOMIC DNA]</scope>
    <source>
        <strain evidence="2 3">VS20</strain>
    </source>
</reference>
<proteinExistence type="predicted"/>
<dbReference type="EMBL" id="JH767150">
    <property type="protein sequence ID" value="EQC35730.1"/>
    <property type="molecule type" value="Genomic_DNA"/>
</dbReference>
<evidence type="ECO:0000256" key="1">
    <source>
        <dbReference type="SAM" id="Coils"/>
    </source>
</evidence>
<organism evidence="2 3">
    <name type="scientific">Saprolegnia diclina (strain VS20)</name>
    <dbReference type="NCBI Taxonomy" id="1156394"/>
    <lineage>
        <taxon>Eukaryota</taxon>
        <taxon>Sar</taxon>
        <taxon>Stramenopiles</taxon>
        <taxon>Oomycota</taxon>
        <taxon>Saprolegniomycetes</taxon>
        <taxon>Saprolegniales</taxon>
        <taxon>Saprolegniaceae</taxon>
        <taxon>Saprolegnia</taxon>
    </lineage>
</organism>
<protein>
    <submittedName>
        <fullName evidence="2">Uncharacterized protein</fullName>
    </submittedName>
</protein>
<dbReference type="OrthoDB" id="10417007at2759"/>
<name>T0QPD5_SAPDV</name>
<dbReference type="AlphaFoldDB" id="T0QPD5"/>
<keyword evidence="1" id="KW-0175">Coiled coil</keyword>
<sequence length="270" mass="29119">MSKSVQVETLAALRDFLDIVLLSLEATPPVPLSAQTTTTLLEKLKMTSKKLKTSASTALPVQHTPSSKLASFDAYLTAQSYHGQVATTHKTPTHGALHPSYGQAAAMYQPGTTTSKSVKVHGTATYKPLAAPTHHGYAAAPTKAPAYPMDKYGQAIPAYKPAAPQQAATTSTGDIAVLLKRLEALEASNTALKTTVAELEGKLEEHVERVTAITNDQESTNEQFEDTLHALDTTVKSHTKLTQLQQSKIQTMDKTLKEHTTVLNSVKYRK</sequence>
<dbReference type="VEuPathDB" id="FungiDB:SDRG_07008"/>
<dbReference type="OMA" id="THKAPTH"/>
<dbReference type="Proteomes" id="UP000030762">
    <property type="component" value="Unassembled WGS sequence"/>
</dbReference>
<gene>
    <name evidence="2" type="ORF">SDRG_07008</name>
</gene>
<dbReference type="RefSeq" id="XP_008611047.1">
    <property type="nucleotide sequence ID" value="XM_008612825.1"/>
</dbReference>
<dbReference type="GeneID" id="19947735"/>
<evidence type="ECO:0000313" key="3">
    <source>
        <dbReference type="Proteomes" id="UP000030762"/>
    </source>
</evidence>